<accession>A0A1I3MF49</accession>
<dbReference type="STRING" id="1150112.SAMN04487893_102138"/>
<dbReference type="Gene3D" id="3.10.310.50">
    <property type="match status" value="1"/>
</dbReference>
<keyword evidence="3" id="KW-1185">Reference proteome</keyword>
<organism evidence="2 3">
    <name type="scientific">Myroides guanonis</name>
    <dbReference type="NCBI Taxonomy" id="1150112"/>
    <lineage>
        <taxon>Bacteria</taxon>
        <taxon>Pseudomonadati</taxon>
        <taxon>Bacteroidota</taxon>
        <taxon>Flavobacteriia</taxon>
        <taxon>Flavobacteriales</taxon>
        <taxon>Flavobacteriaceae</taxon>
        <taxon>Myroides</taxon>
    </lineage>
</organism>
<dbReference type="OrthoDB" id="9786161at2"/>
<reference evidence="3" key="1">
    <citation type="submission" date="2016-10" db="EMBL/GenBank/DDBJ databases">
        <authorList>
            <person name="Varghese N."/>
            <person name="Submissions S."/>
        </authorList>
    </citation>
    <scope>NUCLEOTIDE SEQUENCE [LARGE SCALE GENOMIC DNA]</scope>
    <source>
        <strain evidence="3">DSM 26542</strain>
    </source>
</reference>
<feature type="domain" description="TPM" evidence="1">
    <location>
        <begin position="5"/>
        <end position="117"/>
    </location>
</feature>
<proteinExistence type="predicted"/>
<dbReference type="PANTHER" id="PTHR30373">
    <property type="entry name" value="UPF0603 PROTEIN YGCG"/>
    <property type="match status" value="1"/>
</dbReference>
<evidence type="ECO:0000313" key="2">
    <source>
        <dbReference type="EMBL" id="SFI95734.1"/>
    </source>
</evidence>
<dbReference type="RefSeq" id="WP_090677911.1">
    <property type="nucleotide sequence ID" value="NZ_FORU01000002.1"/>
</dbReference>
<dbReference type="EMBL" id="FORU01000002">
    <property type="protein sequence ID" value="SFI95734.1"/>
    <property type="molecule type" value="Genomic_DNA"/>
</dbReference>
<dbReference type="Pfam" id="PF04536">
    <property type="entry name" value="TPM_phosphatase"/>
    <property type="match status" value="1"/>
</dbReference>
<protein>
    <submittedName>
        <fullName evidence="2">TLP18.3, Psb32 and MOLO-1 founding protein of phosphatase</fullName>
    </submittedName>
</protein>
<dbReference type="AlphaFoldDB" id="A0A1I3MF49"/>
<evidence type="ECO:0000259" key="1">
    <source>
        <dbReference type="Pfam" id="PF04536"/>
    </source>
</evidence>
<dbReference type="PANTHER" id="PTHR30373:SF8">
    <property type="entry name" value="BLL7265 PROTEIN"/>
    <property type="match status" value="1"/>
</dbReference>
<dbReference type="Proteomes" id="UP000243887">
    <property type="component" value="Unassembled WGS sequence"/>
</dbReference>
<name>A0A1I3MF49_9FLAO</name>
<dbReference type="InterPro" id="IPR007621">
    <property type="entry name" value="TPM_dom"/>
</dbReference>
<sequence>MAITDGILSKSDEQEIVAAITEAELNTSGEIRVHIESGYDKPVLERAKEVFELLKMDQTASKNGVLFYIAIKQKNFAIIGDEGIDKIVKHNFWDSIKDTMVKHFKMGEFKIGLIKGIIETGNKLHTHFPFERNDTNELPNEISKGE</sequence>
<gene>
    <name evidence="2" type="ORF">SAMN04487893_102138</name>
</gene>
<evidence type="ECO:0000313" key="3">
    <source>
        <dbReference type="Proteomes" id="UP000243887"/>
    </source>
</evidence>